<dbReference type="PANTHER" id="PTHR11056">
    <property type="entry name" value="HOMOGENTISATE 1,2-DIOXYGENASE"/>
    <property type="match status" value="1"/>
</dbReference>
<dbReference type="Proteomes" id="UP001208570">
    <property type="component" value="Unassembled WGS sequence"/>
</dbReference>
<evidence type="ECO:0000256" key="2">
    <source>
        <dbReference type="ARBA" id="ARBA00004704"/>
    </source>
</evidence>
<dbReference type="Pfam" id="PF04209">
    <property type="entry name" value="HgmA_C"/>
    <property type="match status" value="1"/>
</dbReference>
<evidence type="ECO:0000256" key="10">
    <source>
        <dbReference type="ARBA" id="ARBA00023004"/>
    </source>
</evidence>
<keyword evidence="8" id="KW-0223">Dioxygenase</keyword>
<dbReference type="AlphaFoldDB" id="A0AAD9JCF0"/>
<dbReference type="EC" id="1.13.11.5" evidence="4"/>
<dbReference type="GO" id="GO:0006572">
    <property type="term" value="P:L-tyrosine catabolic process"/>
    <property type="evidence" value="ECO:0007669"/>
    <property type="project" value="UniProtKB-KW"/>
</dbReference>
<evidence type="ECO:0000256" key="8">
    <source>
        <dbReference type="ARBA" id="ARBA00022964"/>
    </source>
</evidence>
<feature type="domain" description="Homogentisate 1,2-dioxygenase N-terminal" evidence="19">
    <location>
        <begin position="185"/>
        <end position="280"/>
    </location>
</feature>
<dbReference type="EMBL" id="JAODUP010000440">
    <property type="protein sequence ID" value="KAK2149720.1"/>
    <property type="molecule type" value="Genomic_DNA"/>
</dbReference>
<dbReference type="GO" id="GO:0046872">
    <property type="term" value="F:metal ion binding"/>
    <property type="evidence" value="ECO:0007669"/>
    <property type="project" value="UniProtKB-KW"/>
</dbReference>
<evidence type="ECO:0000256" key="17">
    <source>
        <dbReference type="SAM" id="MobiDB-lite"/>
    </source>
</evidence>
<keyword evidence="7" id="KW-0828">Tyrosine catabolism</keyword>
<keyword evidence="11" id="KW-0585">Phenylalanine catabolism</keyword>
<evidence type="ECO:0000256" key="6">
    <source>
        <dbReference type="ARBA" id="ARBA00022723"/>
    </source>
</evidence>
<evidence type="ECO:0000256" key="11">
    <source>
        <dbReference type="ARBA" id="ARBA00023232"/>
    </source>
</evidence>
<dbReference type="Pfam" id="PF20510">
    <property type="entry name" value="HgmA_N"/>
    <property type="match status" value="2"/>
</dbReference>
<name>A0AAD9JCF0_9ANNE</name>
<evidence type="ECO:0000256" key="13">
    <source>
        <dbReference type="ARBA" id="ARBA00030437"/>
    </source>
</evidence>
<keyword evidence="10 16" id="KW-0408">Iron</keyword>
<evidence type="ECO:0000256" key="15">
    <source>
        <dbReference type="PIRSR" id="PIRSR605708-1"/>
    </source>
</evidence>
<accession>A0AAD9JCF0</accession>
<feature type="domain" description="Homogentisate 1,2-dioxygenase N-terminal" evidence="19">
    <location>
        <begin position="38"/>
        <end position="179"/>
    </location>
</feature>
<dbReference type="PANTHER" id="PTHR11056:SF0">
    <property type="entry name" value="HOMOGENTISATE 1,2-DIOXYGENASE"/>
    <property type="match status" value="1"/>
</dbReference>
<feature type="binding site" evidence="16">
    <location>
        <position position="336"/>
    </location>
    <ligand>
        <name>Fe cation</name>
        <dbReference type="ChEBI" id="CHEBI:24875"/>
    </ligand>
</feature>
<comment type="similarity">
    <text evidence="3">Belongs to the homogentisate dioxygenase family.</text>
</comment>
<evidence type="ECO:0000313" key="20">
    <source>
        <dbReference type="EMBL" id="KAK2149720.1"/>
    </source>
</evidence>
<dbReference type="InterPro" id="IPR014710">
    <property type="entry name" value="RmlC-like_jellyroll"/>
</dbReference>
<feature type="binding site" evidence="16">
    <location>
        <position position="342"/>
    </location>
    <ligand>
        <name>Fe cation</name>
        <dbReference type="ChEBI" id="CHEBI:24875"/>
    </ligand>
</feature>
<dbReference type="SUPFAM" id="SSF51182">
    <property type="entry name" value="RmlC-like cupins"/>
    <property type="match status" value="1"/>
</dbReference>
<dbReference type="Gene3D" id="2.60.120.10">
    <property type="entry name" value="Jelly Rolls"/>
    <property type="match status" value="1"/>
</dbReference>
<evidence type="ECO:0000259" key="18">
    <source>
        <dbReference type="Pfam" id="PF04209"/>
    </source>
</evidence>
<dbReference type="InterPro" id="IPR011051">
    <property type="entry name" value="RmlC_Cupin_sf"/>
</dbReference>
<evidence type="ECO:0000259" key="19">
    <source>
        <dbReference type="Pfam" id="PF20510"/>
    </source>
</evidence>
<dbReference type="InterPro" id="IPR046452">
    <property type="entry name" value="HgmA_N"/>
</dbReference>
<gene>
    <name evidence="20" type="ORF">LSH36_440g02070</name>
</gene>
<evidence type="ECO:0000256" key="1">
    <source>
        <dbReference type="ARBA" id="ARBA00001962"/>
    </source>
</evidence>
<dbReference type="GO" id="GO:0006559">
    <property type="term" value="P:L-phenylalanine catabolic process"/>
    <property type="evidence" value="ECO:0007669"/>
    <property type="project" value="UniProtKB-KW"/>
</dbReference>
<comment type="caution">
    <text evidence="20">The sequence shown here is derived from an EMBL/GenBank/DDBJ whole genome shotgun (WGS) entry which is preliminary data.</text>
</comment>
<dbReference type="GO" id="GO:0005737">
    <property type="term" value="C:cytoplasm"/>
    <property type="evidence" value="ECO:0007669"/>
    <property type="project" value="TreeGrafter"/>
</dbReference>
<comment type="cofactor">
    <cofactor evidence="1 16">
        <name>Fe cation</name>
        <dbReference type="ChEBI" id="CHEBI:24875"/>
    </cofactor>
</comment>
<feature type="region of interest" description="Disordered" evidence="17">
    <location>
        <begin position="436"/>
        <end position="458"/>
    </location>
</feature>
<evidence type="ECO:0000256" key="3">
    <source>
        <dbReference type="ARBA" id="ARBA00007757"/>
    </source>
</evidence>
<comment type="pathway">
    <text evidence="2">Amino-acid degradation; L-phenylalanine degradation; acetoacetate and fumarate from L-phenylalanine: step 4/6.</text>
</comment>
<sequence length="458" mass="51300">QYYSIQSPGALRTIKVSKKSRLVGVWLFDNMSAFNDLKYLTGFGGEAASEDPRCPGSLPEGQNSPQKCPYGLYAEQLSGTAFTVSRDQNRRSWLYRIRPAVLHEPMKKLTNGPRYLTNKFDDTDPEPGQLRWNPFDLPKDGSKVDFVDGIFTLCGAGDTKARHGLSVHIYSCNASMTDNTSTGYPQGMRFSIDVLGSCRGYILEVYDAHFKLPDLGPIGANGLANPRDFKTPVAWYEDRDVARFKVVTKYQGSLFVAEQKHSPFDVVAWHGNYTPYKYDLTKFMVINSVSYDHADPSIFTVLTCQSARPGIAIADFVIFPPRWGVAGHTFRPPYYHRNCMSEFMGLITGSYEAKPEGFLPGGGSLHSMMTPHGPDNNCFESASNAKLAPERVAEGTMAFMFETCLSMAVTSWGLKDSKKLDPDYYKCWQSLKKHFDPNWKPPVNGPSDDKPKKRARRT</sequence>
<feature type="non-terminal residue" evidence="20">
    <location>
        <position position="458"/>
    </location>
</feature>
<dbReference type="InterPro" id="IPR046451">
    <property type="entry name" value="HgmA_C"/>
</dbReference>
<evidence type="ECO:0000313" key="21">
    <source>
        <dbReference type="Proteomes" id="UP001208570"/>
    </source>
</evidence>
<evidence type="ECO:0000256" key="9">
    <source>
        <dbReference type="ARBA" id="ARBA00023002"/>
    </source>
</evidence>
<feature type="binding site" evidence="16">
    <location>
        <position position="351"/>
    </location>
    <ligand>
        <name>homogentisate</name>
        <dbReference type="ChEBI" id="CHEBI:16169"/>
    </ligand>
</feature>
<feature type="domain" description="Homogentisate 1,2-dioxygenase C-terminal" evidence="18">
    <location>
        <begin position="282"/>
        <end position="435"/>
    </location>
</feature>
<keyword evidence="6 16" id="KW-0479">Metal-binding</keyword>
<keyword evidence="9" id="KW-0560">Oxidoreductase</keyword>
<evidence type="ECO:0000256" key="4">
    <source>
        <dbReference type="ARBA" id="ARBA00013127"/>
    </source>
</evidence>
<evidence type="ECO:0000256" key="16">
    <source>
        <dbReference type="PIRSR" id="PIRSR605708-2"/>
    </source>
</evidence>
<keyword evidence="21" id="KW-1185">Reference proteome</keyword>
<proteinExistence type="inferred from homology"/>
<dbReference type="FunFam" id="2.60.120.10:FF:000026">
    <property type="entry name" value="Homogentisate 1,2-dioxygenase"/>
    <property type="match status" value="1"/>
</dbReference>
<dbReference type="GO" id="GO:0004411">
    <property type="term" value="F:homogentisate 1,2-dioxygenase activity"/>
    <property type="evidence" value="ECO:0007669"/>
    <property type="project" value="UniProtKB-EC"/>
</dbReference>
<evidence type="ECO:0000256" key="7">
    <source>
        <dbReference type="ARBA" id="ARBA00022878"/>
    </source>
</evidence>
<evidence type="ECO:0000256" key="14">
    <source>
        <dbReference type="ARBA" id="ARBA00033225"/>
    </source>
</evidence>
<protein>
    <recommendedName>
        <fullName evidence="5">Homogentisate 1,2-dioxygenase</fullName>
        <ecNumber evidence="4">1.13.11.5</ecNumber>
    </recommendedName>
    <alternativeName>
        <fullName evidence="12">Homogentisate oxygenase</fullName>
    </alternativeName>
    <alternativeName>
        <fullName evidence="13">Homogentisic acid oxidase</fullName>
    </alternativeName>
    <alternativeName>
        <fullName evidence="14">Homogentisicase</fullName>
    </alternativeName>
</protein>
<evidence type="ECO:0000256" key="5">
    <source>
        <dbReference type="ARBA" id="ARBA00018757"/>
    </source>
</evidence>
<feature type="binding site" evidence="16">
    <location>
        <position position="372"/>
    </location>
    <ligand>
        <name>Fe cation</name>
        <dbReference type="ChEBI" id="CHEBI:24875"/>
    </ligand>
</feature>
<feature type="active site" description="Proton acceptor" evidence="15">
    <location>
        <position position="293"/>
    </location>
</feature>
<organism evidence="20 21">
    <name type="scientific">Paralvinella palmiformis</name>
    <dbReference type="NCBI Taxonomy" id="53620"/>
    <lineage>
        <taxon>Eukaryota</taxon>
        <taxon>Metazoa</taxon>
        <taxon>Spiralia</taxon>
        <taxon>Lophotrochozoa</taxon>
        <taxon>Annelida</taxon>
        <taxon>Polychaeta</taxon>
        <taxon>Sedentaria</taxon>
        <taxon>Canalipalpata</taxon>
        <taxon>Terebellida</taxon>
        <taxon>Terebelliformia</taxon>
        <taxon>Alvinellidae</taxon>
        <taxon>Paralvinella</taxon>
    </lineage>
</organism>
<evidence type="ECO:0000256" key="12">
    <source>
        <dbReference type="ARBA" id="ARBA00030235"/>
    </source>
</evidence>
<feature type="binding site" evidence="16">
    <location>
        <position position="372"/>
    </location>
    <ligand>
        <name>homogentisate</name>
        <dbReference type="ChEBI" id="CHEBI:16169"/>
    </ligand>
</feature>
<reference evidence="20" key="1">
    <citation type="journal article" date="2023" name="Mol. Biol. Evol.">
        <title>Third-Generation Sequencing Reveals the Adaptive Role of the Epigenome in Three Deep-Sea Polychaetes.</title>
        <authorList>
            <person name="Perez M."/>
            <person name="Aroh O."/>
            <person name="Sun Y."/>
            <person name="Lan Y."/>
            <person name="Juniper S.K."/>
            <person name="Young C.R."/>
            <person name="Angers B."/>
            <person name="Qian P.Y."/>
        </authorList>
    </citation>
    <scope>NUCLEOTIDE SEQUENCE</scope>
    <source>
        <strain evidence="20">P08H-3</strain>
    </source>
</reference>
<dbReference type="InterPro" id="IPR005708">
    <property type="entry name" value="Homogentis_dOase"/>
</dbReference>